<evidence type="ECO:0000259" key="1">
    <source>
        <dbReference type="PROSITE" id="PS51819"/>
    </source>
</evidence>
<protein>
    <submittedName>
        <fullName evidence="2">Glyoxalase-like domain protein</fullName>
    </submittedName>
</protein>
<dbReference type="AlphaFoldDB" id="A0A1D3UWE7"/>
<dbReference type="Gene3D" id="3.10.180.10">
    <property type="entry name" value="2,3-Dihydroxybiphenyl 1,2-Dioxygenase, domain 1"/>
    <property type="match status" value="1"/>
</dbReference>
<dbReference type="InterPro" id="IPR004360">
    <property type="entry name" value="Glyas_Fos-R_dOase_dom"/>
</dbReference>
<sequence length="115" mass="13209">MKTDNYFFPAKDFEATKHFYADVLGLAVKFDFSSMGMIAYRIGDDEPALILRDTTRFPDAQPALWIEVEDVAVEYAKMKERGVRFLSEPFHIQTGWAVEFEDPSGNRLGITDYKT</sequence>
<reference evidence="2 3" key="1">
    <citation type="submission" date="2016-09" db="EMBL/GenBank/DDBJ databases">
        <authorList>
            <person name="Capua I."/>
            <person name="De Benedictis P."/>
            <person name="Joannis T."/>
            <person name="Lombin L.H."/>
            <person name="Cattoli G."/>
        </authorList>
    </citation>
    <scope>NUCLEOTIDE SEQUENCE [LARGE SCALE GENOMIC DNA]</scope>
    <source>
        <strain evidence="2 3">UB20</strain>
    </source>
</reference>
<name>A0A1D3UWE7_TANFO</name>
<dbReference type="RefSeq" id="WP_060828367.1">
    <property type="nucleotide sequence ID" value="NZ_CALHNL010000026.1"/>
</dbReference>
<dbReference type="Proteomes" id="UP000182057">
    <property type="component" value="Unassembled WGS sequence"/>
</dbReference>
<dbReference type="Pfam" id="PF00903">
    <property type="entry name" value="Glyoxalase"/>
    <property type="match status" value="1"/>
</dbReference>
<organism evidence="2 3">
    <name type="scientific">Tannerella forsythia</name>
    <name type="common">Bacteroides forsythus</name>
    <dbReference type="NCBI Taxonomy" id="28112"/>
    <lineage>
        <taxon>Bacteria</taxon>
        <taxon>Pseudomonadati</taxon>
        <taxon>Bacteroidota</taxon>
        <taxon>Bacteroidia</taxon>
        <taxon>Bacteroidales</taxon>
        <taxon>Tannerellaceae</taxon>
        <taxon>Tannerella</taxon>
    </lineage>
</organism>
<dbReference type="InterPro" id="IPR037523">
    <property type="entry name" value="VOC_core"/>
</dbReference>
<accession>A0A1D3UWE7</accession>
<dbReference type="EMBL" id="FMMM01000082">
    <property type="protein sequence ID" value="SCQ24614.1"/>
    <property type="molecule type" value="Genomic_DNA"/>
</dbReference>
<dbReference type="InterPro" id="IPR029068">
    <property type="entry name" value="Glyas_Bleomycin-R_OHBP_Dase"/>
</dbReference>
<dbReference type="PROSITE" id="PS51819">
    <property type="entry name" value="VOC"/>
    <property type="match status" value="1"/>
</dbReference>
<evidence type="ECO:0000313" key="3">
    <source>
        <dbReference type="Proteomes" id="UP000182057"/>
    </source>
</evidence>
<evidence type="ECO:0000313" key="2">
    <source>
        <dbReference type="EMBL" id="SCQ24614.1"/>
    </source>
</evidence>
<gene>
    <name evidence="2" type="ORF">TFUB20_02591</name>
</gene>
<dbReference type="OrthoDB" id="9804907at2"/>
<feature type="domain" description="VOC" evidence="1">
    <location>
        <begin position="2"/>
        <end position="113"/>
    </location>
</feature>
<proteinExistence type="predicted"/>
<dbReference type="SUPFAM" id="SSF54593">
    <property type="entry name" value="Glyoxalase/Bleomycin resistance protein/Dihydroxybiphenyl dioxygenase"/>
    <property type="match status" value="1"/>
</dbReference>